<dbReference type="Proteomes" id="UP001217089">
    <property type="component" value="Unassembled WGS sequence"/>
</dbReference>
<keyword evidence="1" id="KW-0732">Signal</keyword>
<keyword evidence="3" id="KW-1185">Reference proteome</keyword>
<proteinExistence type="predicted"/>
<comment type="caution">
    <text evidence="2">The sequence shown here is derived from an EMBL/GenBank/DDBJ whole genome shotgun (WGS) entry which is preliminary data.</text>
</comment>
<gene>
    <name evidence="2" type="ORF">KUTeg_011867</name>
</gene>
<organism evidence="2 3">
    <name type="scientific">Tegillarca granosa</name>
    <name type="common">Malaysian cockle</name>
    <name type="synonym">Anadara granosa</name>
    <dbReference type="NCBI Taxonomy" id="220873"/>
    <lineage>
        <taxon>Eukaryota</taxon>
        <taxon>Metazoa</taxon>
        <taxon>Spiralia</taxon>
        <taxon>Lophotrochozoa</taxon>
        <taxon>Mollusca</taxon>
        <taxon>Bivalvia</taxon>
        <taxon>Autobranchia</taxon>
        <taxon>Pteriomorphia</taxon>
        <taxon>Arcoida</taxon>
        <taxon>Arcoidea</taxon>
        <taxon>Arcidae</taxon>
        <taxon>Tegillarca</taxon>
    </lineage>
</organism>
<protein>
    <recommendedName>
        <fullName evidence="4">C2H2-type domain-containing protein</fullName>
    </recommendedName>
</protein>
<accession>A0ABQ9F295</accession>
<evidence type="ECO:0008006" key="4">
    <source>
        <dbReference type="Google" id="ProtNLM"/>
    </source>
</evidence>
<reference evidence="2 3" key="1">
    <citation type="submission" date="2022-12" db="EMBL/GenBank/DDBJ databases">
        <title>Chromosome-level genome of Tegillarca granosa.</title>
        <authorList>
            <person name="Kim J."/>
        </authorList>
    </citation>
    <scope>NUCLEOTIDE SEQUENCE [LARGE SCALE GENOMIC DNA]</scope>
    <source>
        <strain evidence="2">Teg-2019</strain>
        <tissue evidence="2">Adductor muscle</tissue>
    </source>
</reference>
<sequence>MWKCAVCSVFVAVTLRLLIAHIYMKHSQNPGFMCRCNVDGCPRIYTKWNSYYRHVHRELAQLLDQHDNHNVEQENNDLNADDIINYDLSTDAVADGPEINENDDVVEENRQNTVQKQRVLKYIMNLKEMHKIRETCAEFIAIQTNAIVKQHMETLKGKLFGLLQSLNIIHTDLEFIDELLEEELPFDGLITAYQRNKFIRSSFRVVEAEVISVGQAPHISRRMGKHQMQREDITFSYIPMIQSIQQFLQNEQISDCVFQKPLFSPLGFMCDLVNGTIFKHHDLFVEKNNALRIVLYYDDLEICNPLSKQAGTHKIGVFYYLLATLPISYRSRLPAIRILSIIKRNVLDRIKTDLDSLSHGVEMNINGRNQIVKGAAIAFVGDTLASHEFCGFKIGVGFSFQKCRECECTYDDMQTKFHERFFTARY</sequence>
<evidence type="ECO:0000313" key="2">
    <source>
        <dbReference type="EMBL" id="KAJ8310002.1"/>
    </source>
</evidence>
<evidence type="ECO:0000256" key="1">
    <source>
        <dbReference type="SAM" id="SignalP"/>
    </source>
</evidence>
<dbReference type="EMBL" id="JARBDR010000640">
    <property type="protein sequence ID" value="KAJ8310002.1"/>
    <property type="molecule type" value="Genomic_DNA"/>
</dbReference>
<evidence type="ECO:0000313" key="3">
    <source>
        <dbReference type="Proteomes" id="UP001217089"/>
    </source>
</evidence>
<feature type="chain" id="PRO_5045908024" description="C2H2-type domain-containing protein" evidence="1">
    <location>
        <begin position="21"/>
        <end position="426"/>
    </location>
</feature>
<name>A0ABQ9F295_TEGGR</name>
<feature type="signal peptide" evidence="1">
    <location>
        <begin position="1"/>
        <end position="20"/>
    </location>
</feature>